<keyword evidence="3" id="KW-1185">Reference proteome</keyword>
<evidence type="ECO:0000313" key="2">
    <source>
        <dbReference type="EMBL" id="SPD87625.1"/>
    </source>
</evidence>
<proteinExistence type="predicted"/>
<dbReference type="KEGG" id="mgg:MPLG2_2595"/>
<gene>
    <name evidence="2" type="ORF">MPLG2_2595</name>
</gene>
<dbReference type="Proteomes" id="UP000238164">
    <property type="component" value="Chromosome 1"/>
</dbReference>
<accession>A0A2N9JHT1</accession>
<evidence type="ECO:0000256" key="1">
    <source>
        <dbReference type="SAM" id="MobiDB-lite"/>
    </source>
</evidence>
<name>A0A2N9JHT1_9ACTN</name>
<sequence length="20" mass="2318">MPRGKRRHESPTPDAETRVP</sequence>
<dbReference type="AlphaFoldDB" id="A0A2N9JHT1"/>
<organism evidence="2 3">
    <name type="scientific">Micropruina glycogenica</name>
    <dbReference type="NCBI Taxonomy" id="75385"/>
    <lineage>
        <taxon>Bacteria</taxon>
        <taxon>Bacillati</taxon>
        <taxon>Actinomycetota</taxon>
        <taxon>Actinomycetes</taxon>
        <taxon>Propionibacteriales</taxon>
        <taxon>Nocardioidaceae</taxon>
        <taxon>Micropruina</taxon>
    </lineage>
</organism>
<reference evidence="2 3" key="1">
    <citation type="submission" date="2018-02" db="EMBL/GenBank/DDBJ databases">
        <authorList>
            <person name="Cohen D.B."/>
            <person name="Kent A.D."/>
        </authorList>
    </citation>
    <scope>NUCLEOTIDE SEQUENCE [LARGE SCALE GENOMIC DNA]</scope>
    <source>
        <strain evidence="2">1</strain>
    </source>
</reference>
<dbReference type="EMBL" id="LT985188">
    <property type="protein sequence ID" value="SPD87625.1"/>
    <property type="molecule type" value="Genomic_DNA"/>
</dbReference>
<feature type="compositionally biased region" description="Basic and acidic residues" evidence="1">
    <location>
        <begin position="9"/>
        <end position="20"/>
    </location>
</feature>
<protein>
    <submittedName>
        <fullName evidence="2">Uncharacterized protein</fullName>
    </submittedName>
</protein>
<feature type="region of interest" description="Disordered" evidence="1">
    <location>
        <begin position="1"/>
        <end position="20"/>
    </location>
</feature>
<evidence type="ECO:0000313" key="3">
    <source>
        <dbReference type="Proteomes" id="UP000238164"/>
    </source>
</evidence>